<protein>
    <recommendedName>
        <fullName evidence="4 10">3-deoxy-D-manno-octulosonic acid transferase</fullName>
        <shortName evidence="10">Kdo transferase</shortName>
        <ecNumber evidence="3 10">2.4.99.12</ecNumber>
    </recommendedName>
    <alternativeName>
        <fullName evidence="6 10">Lipid IV(A) 3-deoxy-D-manno-octulosonic acid transferase</fullName>
    </alternativeName>
</protein>
<dbReference type="Gene3D" id="3.40.50.2000">
    <property type="entry name" value="Glycogen Phosphorylase B"/>
    <property type="match status" value="1"/>
</dbReference>
<evidence type="ECO:0000256" key="1">
    <source>
        <dbReference type="ARBA" id="ARBA00003394"/>
    </source>
</evidence>
<gene>
    <name evidence="12" type="ORF">SAMN06265370_10810</name>
</gene>
<dbReference type="GO" id="GO:0043842">
    <property type="term" value="F:Kdo transferase activity"/>
    <property type="evidence" value="ECO:0007669"/>
    <property type="project" value="UniProtKB-EC"/>
</dbReference>
<feature type="domain" description="3-deoxy-D-manno-octulosonic-acid transferase N-terminal" evidence="11">
    <location>
        <begin position="28"/>
        <end position="198"/>
    </location>
</feature>
<comment type="subcellular location">
    <subcellularLocation>
        <location evidence="10">Cell membrane</location>
    </subcellularLocation>
</comment>
<dbReference type="UniPathway" id="UPA00958"/>
<keyword evidence="13" id="KW-1185">Reference proteome</keyword>
<dbReference type="InterPro" id="IPR039901">
    <property type="entry name" value="Kdotransferase"/>
</dbReference>
<dbReference type="Proteomes" id="UP000198417">
    <property type="component" value="Unassembled WGS sequence"/>
</dbReference>
<dbReference type="Pfam" id="PF04413">
    <property type="entry name" value="Glycos_transf_N"/>
    <property type="match status" value="1"/>
</dbReference>
<dbReference type="RefSeq" id="WP_089270432.1">
    <property type="nucleotide sequence ID" value="NZ_FZNN01000008.1"/>
</dbReference>
<keyword evidence="10" id="KW-0472">Membrane</keyword>
<feature type="site" description="Transition state stabilizer" evidence="9">
    <location>
        <position position="198"/>
    </location>
</feature>
<accession>A0A238WWT7</accession>
<dbReference type="InterPro" id="IPR038107">
    <property type="entry name" value="Glycos_transf_N_sf"/>
</dbReference>
<reference evidence="12 13" key="1">
    <citation type="submission" date="2017-06" db="EMBL/GenBank/DDBJ databases">
        <authorList>
            <person name="Kim H.J."/>
            <person name="Triplett B.A."/>
        </authorList>
    </citation>
    <scope>NUCLEOTIDE SEQUENCE [LARGE SCALE GENOMIC DNA]</scope>
    <source>
        <strain evidence="12 13">DSM 29052</strain>
    </source>
</reference>
<dbReference type="GO" id="GO:0009244">
    <property type="term" value="P:lipopolysaccharide core region biosynthetic process"/>
    <property type="evidence" value="ECO:0007669"/>
    <property type="project" value="UniProtKB-UniRule"/>
</dbReference>
<comment type="function">
    <text evidence="1 10">Involved in lipopolysaccharide (LPS) biosynthesis. Catalyzes the transfer of 3-deoxy-D-manno-octulosonate (Kdo) residue(s) from CMP-Kdo to lipid IV(A), the tetraacyldisaccharide-1,4'-bisphosphate precursor of lipid A.</text>
</comment>
<keyword evidence="10" id="KW-1003">Cell membrane</keyword>
<feature type="site" description="Transition state stabilizer" evidence="9">
    <location>
        <position position="123"/>
    </location>
</feature>
<comment type="similarity">
    <text evidence="10">Belongs to the glycosyltransferase group 1 family.</text>
</comment>
<evidence type="ECO:0000259" key="11">
    <source>
        <dbReference type="Pfam" id="PF04413"/>
    </source>
</evidence>
<evidence type="ECO:0000256" key="10">
    <source>
        <dbReference type="RuleBase" id="RU365103"/>
    </source>
</evidence>
<evidence type="ECO:0000256" key="8">
    <source>
        <dbReference type="PIRSR" id="PIRSR639901-1"/>
    </source>
</evidence>
<dbReference type="AlphaFoldDB" id="A0A238WWT7"/>
<evidence type="ECO:0000256" key="2">
    <source>
        <dbReference type="ARBA" id="ARBA00004713"/>
    </source>
</evidence>
<evidence type="ECO:0000256" key="4">
    <source>
        <dbReference type="ARBA" id="ARBA00019077"/>
    </source>
</evidence>
<evidence type="ECO:0000256" key="6">
    <source>
        <dbReference type="ARBA" id="ARBA00031445"/>
    </source>
</evidence>
<feature type="active site" description="Proton acceptor" evidence="8">
    <location>
        <position position="53"/>
    </location>
</feature>
<evidence type="ECO:0000256" key="5">
    <source>
        <dbReference type="ARBA" id="ARBA00022679"/>
    </source>
</evidence>
<dbReference type="SUPFAM" id="SSF53756">
    <property type="entry name" value="UDP-Glycosyltransferase/glycogen phosphorylase"/>
    <property type="match status" value="1"/>
</dbReference>
<dbReference type="EMBL" id="FZNN01000008">
    <property type="protein sequence ID" value="SNR50992.1"/>
    <property type="molecule type" value="Genomic_DNA"/>
</dbReference>
<proteinExistence type="inferred from homology"/>
<dbReference type="OrthoDB" id="9789797at2"/>
<comment type="catalytic activity">
    <reaction evidence="7 10">
        <text>lipid IVA (E. coli) + CMP-3-deoxy-beta-D-manno-octulosonate = alpha-Kdo-(2-&gt;6)-lipid IVA (E. coli) + CMP + H(+)</text>
        <dbReference type="Rhea" id="RHEA:28066"/>
        <dbReference type="ChEBI" id="CHEBI:15378"/>
        <dbReference type="ChEBI" id="CHEBI:58603"/>
        <dbReference type="ChEBI" id="CHEBI:60364"/>
        <dbReference type="ChEBI" id="CHEBI:60377"/>
        <dbReference type="ChEBI" id="CHEBI:85987"/>
        <dbReference type="EC" id="2.4.99.12"/>
    </reaction>
</comment>
<dbReference type="GO" id="GO:0009245">
    <property type="term" value="P:lipid A biosynthetic process"/>
    <property type="evidence" value="ECO:0007669"/>
    <property type="project" value="TreeGrafter"/>
</dbReference>
<keyword evidence="10" id="KW-0448">Lipopolysaccharide biosynthesis</keyword>
<comment type="pathway">
    <text evidence="2 10">Bacterial outer membrane biogenesis; LPS core biosynthesis.</text>
</comment>
<evidence type="ECO:0000256" key="7">
    <source>
        <dbReference type="ARBA" id="ARBA00049183"/>
    </source>
</evidence>
<dbReference type="PANTHER" id="PTHR42755:SF1">
    <property type="entry name" value="3-DEOXY-D-MANNO-OCTULOSONIC ACID TRANSFERASE, MITOCHONDRIAL-RELATED"/>
    <property type="match status" value="1"/>
</dbReference>
<dbReference type="Gene3D" id="3.40.50.11720">
    <property type="entry name" value="3-Deoxy-D-manno-octulosonic-acid transferase, N-terminal domain"/>
    <property type="match status" value="1"/>
</dbReference>
<evidence type="ECO:0000256" key="3">
    <source>
        <dbReference type="ARBA" id="ARBA00012621"/>
    </source>
</evidence>
<dbReference type="PANTHER" id="PTHR42755">
    <property type="entry name" value="3-DEOXY-MANNO-OCTULOSONATE CYTIDYLYLTRANSFERASE"/>
    <property type="match status" value="1"/>
</dbReference>
<evidence type="ECO:0000313" key="13">
    <source>
        <dbReference type="Proteomes" id="UP000198417"/>
    </source>
</evidence>
<keyword evidence="5 10" id="KW-0808">Transferase</keyword>
<dbReference type="GO" id="GO:0005886">
    <property type="term" value="C:plasma membrane"/>
    <property type="evidence" value="ECO:0007669"/>
    <property type="project" value="UniProtKB-SubCell"/>
</dbReference>
<dbReference type="InterPro" id="IPR007507">
    <property type="entry name" value="Glycos_transf_N"/>
</dbReference>
<organism evidence="12 13">
    <name type="scientific">Puniceibacterium sediminis</name>
    <dbReference type="NCBI Taxonomy" id="1608407"/>
    <lineage>
        <taxon>Bacteria</taxon>
        <taxon>Pseudomonadati</taxon>
        <taxon>Pseudomonadota</taxon>
        <taxon>Alphaproteobacteria</taxon>
        <taxon>Rhodobacterales</taxon>
        <taxon>Paracoccaceae</taxon>
        <taxon>Puniceibacterium</taxon>
    </lineage>
</organism>
<name>A0A238WWT7_9RHOB</name>
<sequence>MGLYRVLITLFALWQMARLALARDWSALAQRRGTVLPDNAGPHLWLHAASNGELASARPLLLALRAARADLGVLITCNSATGVALAKSWGLPGLSAHLAPLDLTRFVRRVMRHWQIVAHVTMEAEIWPNRVLLCPGPVMVLGGRMSEGSARGWGYAKRLARRVLARIAFLSAQDTGSRDRFLKLGLRAESCGPVVDLKALYAPPPEQVPDEALRNAYPRASTWLAASTHVGEEQVVIEAHLEARKARPDLRLILALRHPSRAEEVAGLLRAAGLTFGRRSLGDSGAEVLLADTMGEMALWYALAGVVFIGGTLTDRGGHTPYEPTFFGAAILHGPDLRNFQKPFAVLKKAGAAQEISDAAALAAALVALKDPARQRDMGTQAQAALRQDTGLEGLMERILSLLPKS</sequence>
<evidence type="ECO:0000256" key="9">
    <source>
        <dbReference type="PIRSR" id="PIRSR639901-2"/>
    </source>
</evidence>
<evidence type="ECO:0000313" key="12">
    <source>
        <dbReference type="EMBL" id="SNR50992.1"/>
    </source>
</evidence>
<dbReference type="EC" id="2.4.99.12" evidence="3 10"/>